<reference evidence="1" key="1">
    <citation type="submission" date="2021-02" db="EMBL/GenBank/DDBJ databases">
        <authorList>
            <person name="Nowell W R."/>
        </authorList>
    </citation>
    <scope>NUCLEOTIDE SEQUENCE</scope>
</reference>
<comment type="caution">
    <text evidence="1">The sequence shown here is derived from an EMBL/GenBank/DDBJ whole genome shotgun (WGS) entry which is preliminary data.</text>
</comment>
<accession>A0A8S2E037</accession>
<organism evidence="1 3">
    <name type="scientific">Didymodactylos carnosus</name>
    <dbReference type="NCBI Taxonomy" id="1234261"/>
    <lineage>
        <taxon>Eukaryota</taxon>
        <taxon>Metazoa</taxon>
        <taxon>Spiralia</taxon>
        <taxon>Gnathifera</taxon>
        <taxon>Rotifera</taxon>
        <taxon>Eurotatoria</taxon>
        <taxon>Bdelloidea</taxon>
        <taxon>Philodinida</taxon>
        <taxon>Philodinidae</taxon>
        <taxon>Didymodactylos</taxon>
    </lineage>
</organism>
<dbReference type="Proteomes" id="UP000682733">
    <property type="component" value="Unassembled WGS sequence"/>
</dbReference>
<evidence type="ECO:0000313" key="3">
    <source>
        <dbReference type="Proteomes" id="UP000677228"/>
    </source>
</evidence>
<dbReference type="Proteomes" id="UP000677228">
    <property type="component" value="Unassembled WGS sequence"/>
</dbReference>
<protein>
    <submittedName>
        <fullName evidence="1">Uncharacterized protein</fullName>
    </submittedName>
</protein>
<dbReference type="PANTHER" id="PTHR22605:SF1">
    <property type="entry name" value="RZ-TYPE DOMAIN-CONTAINING PROTEIN"/>
    <property type="match status" value="1"/>
</dbReference>
<dbReference type="PANTHER" id="PTHR22605">
    <property type="entry name" value="RZ-TYPE DOMAIN-CONTAINING PROTEIN"/>
    <property type="match status" value="1"/>
</dbReference>
<dbReference type="EMBL" id="CAJOBA010009803">
    <property type="protein sequence ID" value="CAF3859740.1"/>
    <property type="molecule type" value="Genomic_DNA"/>
</dbReference>
<dbReference type="EMBL" id="CAJNOK010009786">
    <property type="protein sequence ID" value="CAF1098335.1"/>
    <property type="molecule type" value="Genomic_DNA"/>
</dbReference>
<sequence>MFFSLFLCGTLVDPESGLVFTLAKTVNYKFIIEIAYVQNAQIPVDKSFEQTLPVLALLCASDVEEIDNNNYELHIGRKEELVARFLKAYYDLDIDQVSLGDKPIEFPMLSDQQECRTQILKAMTVHYLRLPTKEDRQQSGPTREDFDINISRIIPDFVSVATKIPLCIVGAPGQSKTLSFQIVLQNLQGSQLSPKPFCTTLPAIDAFFCLGSKYSHSGYIAAVFERAIKREQHYSQNQINTRCVVFLDEAGLPDEKKMVLKVLHPYLDESKVAFVAVSNKLFDAANANRMMCIFRSLPSQDDQKTLAFGCLGIEKPKINAAGHVEKIIAGLCRAYREVLKSTVIPKIFHDRDFIYMCRELRFELNRDISASDALDENWTTNANVFSLFTHSNLLRALENNFNGISKSEFKQLVTIFFACITDECKIPFPPPNDNEYRSAINVLRDSMKLESSRRRLYGRYKLIIDESEDESVSRLLFEVGILEPGSQDTEIFRMSDFEADVDNELRNVELLSTIKLCMETGKTIVMINTGRIYGSLYDVFNQNFSIMATGDERKIFSKVAIGAQTLDCVVHEQLQCIIYIKRSELHDIPPPFLSRFQKYSFGISDFFNIQMQKLPVVHQQLLRNVETKALSFVNHFDKR</sequence>
<dbReference type="GO" id="GO:0016887">
    <property type="term" value="F:ATP hydrolysis activity"/>
    <property type="evidence" value="ECO:0007669"/>
    <property type="project" value="InterPro"/>
</dbReference>
<dbReference type="InterPro" id="IPR031248">
    <property type="entry name" value="RNF213"/>
</dbReference>
<dbReference type="InterPro" id="IPR027417">
    <property type="entry name" value="P-loop_NTPase"/>
</dbReference>
<evidence type="ECO:0000313" key="2">
    <source>
        <dbReference type="EMBL" id="CAF3859740.1"/>
    </source>
</evidence>
<evidence type="ECO:0000313" key="1">
    <source>
        <dbReference type="EMBL" id="CAF1098335.1"/>
    </source>
</evidence>
<gene>
    <name evidence="1" type="ORF">OVA965_LOCUS19165</name>
    <name evidence="2" type="ORF">TMI583_LOCUS19177</name>
</gene>
<dbReference type="SUPFAM" id="SSF52540">
    <property type="entry name" value="P-loop containing nucleoside triphosphate hydrolases"/>
    <property type="match status" value="1"/>
</dbReference>
<proteinExistence type="predicted"/>
<dbReference type="Gene3D" id="3.40.50.300">
    <property type="entry name" value="P-loop containing nucleotide triphosphate hydrolases"/>
    <property type="match status" value="1"/>
</dbReference>
<name>A0A8S2E037_9BILA</name>
<dbReference type="AlphaFoldDB" id="A0A8S2E037"/>
<dbReference type="GO" id="GO:0004842">
    <property type="term" value="F:ubiquitin-protein transferase activity"/>
    <property type="evidence" value="ECO:0007669"/>
    <property type="project" value="InterPro"/>
</dbReference>